<name>A0A8T0JY91_PHAAN</name>
<sequence>MSSKACCAFVVYKAFVENLEHLFELHSSFERVVMGFDLNYLPNCFGVLGLARFKIDDSLLREIGCLMVQALVDSEGRFLDVSVGWSSAMNPETISNNKNIH</sequence>
<organism evidence="1 2">
    <name type="scientific">Phaseolus angularis</name>
    <name type="common">Azuki bean</name>
    <name type="synonym">Vigna angularis</name>
    <dbReference type="NCBI Taxonomy" id="3914"/>
    <lineage>
        <taxon>Eukaryota</taxon>
        <taxon>Viridiplantae</taxon>
        <taxon>Streptophyta</taxon>
        <taxon>Embryophyta</taxon>
        <taxon>Tracheophyta</taxon>
        <taxon>Spermatophyta</taxon>
        <taxon>Magnoliopsida</taxon>
        <taxon>eudicotyledons</taxon>
        <taxon>Gunneridae</taxon>
        <taxon>Pentapetalae</taxon>
        <taxon>rosids</taxon>
        <taxon>fabids</taxon>
        <taxon>Fabales</taxon>
        <taxon>Fabaceae</taxon>
        <taxon>Papilionoideae</taxon>
        <taxon>50 kb inversion clade</taxon>
        <taxon>NPAAA clade</taxon>
        <taxon>indigoferoid/millettioid clade</taxon>
        <taxon>Phaseoleae</taxon>
        <taxon>Vigna</taxon>
    </lineage>
</organism>
<proteinExistence type="predicted"/>
<reference evidence="1 2" key="1">
    <citation type="submission" date="2020-05" db="EMBL/GenBank/DDBJ databases">
        <title>Vigna angularis (adzuki bean) Var. LongXiaoDou No. 4 denovo assembly.</title>
        <authorList>
            <person name="Xiang H."/>
        </authorList>
    </citation>
    <scope>NUCLEOTIDE SEQUENCE [LARGE SCALE GENOMIC DNA]</scope>
    <source>
        <tissue evidence="1">Leaf</tissue>
    </source>
</reference>
<gene>
    <name evidence="1" type="ORF">HKW66_Vig0179140</name>
</gene>
<dbReference type="Proteomes" id="UP000743370">
    <property type="component" value="Unassembled WGS sequence"/>
</dbReference>
<dbReference type="AlphaFoldDB" id="A0A8T0JY91"/>
<protein>
    <submittedName>
        <fullName evidence="1">Uncharacterized protein</fullName>
    </submittedName>
</protein>
<dbReference type="EMBL" id="JABFOF010000007">
    <property type="protein sequence ID" value="KAG2389841.1"/>
    <property type="molecule type" value="Genomic_DNA"/>
</dbReference>
<evidence type="ECO:0000313" key="1">
    <source>
        <dbReference type="EMBL" id="KAG2389841.1"/>
    </source>
</evidence>
<accession>A0A8T0JY91</accession>
<comment type="caution">
    <text evidence="1">The sequence shown here is derived from an EMBL/GenBank/DDBJ whole genome shotgun (WGS) entry which is preliminary data.</text>
</comment>
<evidence type="ECO:0000313" key="2">
    <source>
        <dbReference type="Proteomes" id="UP000743370"/>
    </source>
</evidence>